<sequence length="350" mass="39898">MSISTNSINCADDFTPAENGEVNCDAINLVNDGQFDGNSESISDKQQLKEFREKFAKMEMELKMAKLELENKALEQKLKHQEMMVEQKTLKEKVDKIEQKKEKNAVDEKLSQLQNEQKKILEKISALEKQQKEQTKATSKMQNDQKKILERISALEQEPKQRKAFLNFRQNFWDANVRHNNLKIIDIKSLIVHYKRNFSGYCSSVFAKHPILLDNNSSDTFYYKISIGNKENWMSFGFAVKQQNKLDGTIRTRKGTYAIDSDGKIWINGEGKGINVEYSYGVGDIVGIGVNSVIRQIIFTKNGKRLDSSGLLVASSFGDDAFHPFVSLHDSGDKIEANFGPNFKFDLEAL</sequence>
<dbReference type="Pfam" id="PF00622">
    <property type="entry name" value="SPRY"/>
    <property type="match status" value="1"/>
</dbReference>
<dbReference type="CDD" id="cd12885">
    <property type="entry name" value="SPRY_RanBP_like"/>
    <property type="match status" value="1"/>
</dbReference>
<dbReference type="SUPFAM" id="SSF49899">
    <property type="entry name" value="Concanavalin A-like lectins/glucanases"/>
    <property type="match status" value="1"/>
</dbReference>
<comment type="caution">
    <text evidence="3">The sequence shown here is derived from an EMBL/GenBank/DDBJ whole genome shotgun (WGS) entry which is preliminary data.</text>
</comment>
<evidence type="ECO:0000256" key="1">
    <source>
        <dbReference type="SAM" id="Coils"/>
    </source>
</evidence>
<dbReference type="InterPro" id="IPR043136">
    <property type="entry name" value="B30.2/SPRY_sf"/>
</dbReference>
<keyword evidence="1" id="KW-0175">Coiled coil</keyword>
<dbReference type="SMART" id="SM00449">
    <property type="entry name" value="SPRY"/>
    <property type="match status" value="1"/>
</dbReference>
<dbReference type="AlphaFoldDB" id="A0ABD2J4C5"/>
<dbReference type="Gene3D" id="2.60.120.920">
    <property type="match status" value="1"/>
</dbReference>
<organism evidence="3 4">
    <name type="scientific">Heterodera schachtii</name>
    <name type="common">Sugarbeet cyst nematode worm</name>
    <name type="synonym">Tylenchus schachtii</name>
    <dbReference type="NCBI Taxonomy" id="97005"/>
    <lineage>
        <taxon>Eukaryota</taxon>
        <taxon>Metazoa</taxon>
        <taxon>Ecdysozoa</taxon>
        <taxon>Nematoda</taxon>
        <taxon>Chromadorea</taxon>
        <taxon>Rhabditida</taxon>
        <taxon>Tylenchina</taxon>
        <taxon>Tylenchomorpha</taxon>
        <taxon>Tylenchoidea</taxon>
        <taxon>Heteroderidae</taxon>
        <taxon>Heteroderinae</taxon>
        <taxon>Heterodera</taxon>
    </lineage>
</organism>
<evidence type="ECO:0000259" key="2">
    <source>
        <dbReference type="PROSITE" id="PS50188"/>
    </source>
</evidence>
<gene>
    <name evidence="3" type="ORF">niasHS_012725</name>
</gene>
<evidence type="ECO:0000313" key="3">
    <source>
        <dbReference type="EMBL" id="KAL3080718.1"/>
    </source>
</evidence>
<dbReference type="InterPro" id="IPR001870">
    <property type="entry name" value="B30.2/SPRY"/>
</dbReference>
<dbReference type="InterPro" id="IPR044736">
    <property type="entry name" value="Gid1/RanBPM/SPLA_SPRY"/>
</dbReference>
<proteinExistence type="predicted"/>
<keyword evidence="4" id="KW-1185">Reference proteome</keyword>
<dbReference type="PROSITE" id="PS50188">
    <property type="entry name" value="B302_SPRY"/>
    <property type="match status" value="1"/>
</dbReference>
<protein>
    <recommendedName>
        <fullName evidence="2">B30.2/SPRY domain-containing protein</fullName>
    </recommendedName>
</protein>
<dbReference type="EMBL" id="JBICCN010000287">
    <property type="protein sequence ID" value="KAL3080718.1"/>
    <property type="molecule type" value="Genomic_DNA"/>
</dbReference>
<dbReference type="InterPro" id="IPR013320">
    <property type="entry name" value="ConA-like_dom_sf"/>
</dbReference>
<feature type="domain" description="B30.2/SPRY" evidence="2">
    <location>
        <begin position="150"/>
        <end position="344"/>
    </location>
</feature>
<feature type="coiled-coil region" evidence="1">
    <location>
        <begin position="48"/>
        <end position="158"/>
    </location>
</feature>
<evidence type="ECO:0000313" key="4">
    <source>
        <dbReference type="Proteomes" id="UP001620645"/>
    </source>
</evidence>
<reference evidence="3 4" key="1">
    <citation type="submission" date="2024-10" db="EMBL/GenBank/DDBJ databases">
        <authorList>
            <person name="Kim D."/>
        </authorList>
    </citation>
    <scope>NUCLEOTIDE SEQUENCE [LARGE SCALE GENOMIC DNA]</scope>
    <source>
        <strain evidence="3">Taebaek</strain>
    </source>
</reference>
<name>A0ABD2J4C5_HETSC</name>
<accession>A0ABD2J4C5</accession>
<dbReference type="InterPro" id="IPR003877">
    <property type="entry name" value="SPRY_dom"/>
</dbReference>
<dbReference type="Proteomes" id="UP001620645">
    <property type="component" value="Unassembled WGS sequence"/>
</dbReference>